<accession>A0ABX9EM69</accession>
<dbReference type="InterPro" id="IPR003593">
    <property type="entry name" value="AAA+_ATPase"/>
</dbReference>
<dbReference type="InterPro" id="IPR017871">
    <property type="entry name" value="ABC_transporter-like_CS"/>
</dbReference>
<dbReference type="PROSITE" id="PS00211">
    <property type="entry name" value="ABC_TRANSPORTER_1"/>
    <property type="match status" value="1"/>
</dbReference>
<reference evidence="10 11" key="1">
    <citation type="submission" date="2018-06" db="EMBL/GenBank/DDBJ databases">
        <title>Genomic Encyclopedia of Type Strains, Phase IV (KMG-IV): sequencing the most valuable type-strain genomes for metagenomic binning, comparative biology and taxonomic classification.</title>
        <authorList>
            <person name="Goeker M."/>
        </authorList>
    </citation>
    <scope>NUCLEOTIDE SEQUENCE [LARGE SCALE GENOMIC DNA]</scope>
    <source>
        <strain evidence="10 11">DSM 45479</strain>
    </source>
</reference>
<dbReference type="Gene3D" id="1.20.1560.10">
    <property type="entry name" value="ABC transporter type 1, transmembrane domain"/>
    <property type="match status" value="1"/>
</dbReference>
<protein>
    <submittedName>
        <fullName evidence="10">ATP-binding cassette subfamily B protein</fullName>
    </submittedName>
</protein>
<dbReference type="InterPro" id="IPR027417">
    <property type="entry name" value="P-loop_NTPase"/>
</dbReference>
<gene>
    <name evidence="10" type="ORF">C8D87_1011411</name>
</gene>
<evidence type="ECO:0000256" key="6">
    <source>
        <dbReference type="ARBA" id="ARBA00023136"/>
    </source>
</evidence>
<dbReference type="InterPro" id="IPR036640">
    <property type="entry name" value="ABC1_TM_sf"/>
</dbReference>
<evidence type="ECO:0000256" key="5">
    <source>
        <dbReference type="ARBA" id="ARBA00022989"/>
    </source>
</evidence>
<dbReference type="InterPro" id="IPR011527">
    <property type="entry name" value="ABC1_TM_dom"/>
</dbReference>
<feature type="transmembrane region" description="Helical" evidence="7">
    <location>
        <begin position="51"/>
        <end position="71"/>
    </location>
</feature>
<dbReference type="RefSeq" id="WP_112226313.1">
    <property type="nucleotide sequence ID" value="NZ_QLTT01000001.1"/>
</dbReference>
<dbReference type="PROSITE" id="PS50893">
    <property type="entry name" value="ABC_TRANSPORTER_2"/>
    <property type="match status" value="1"/>
</dbReference>
<dbReference type="PANTHER" id="PTHR24221:SF654">
    <property type="entry name" value="ATP-BINDING CASSETTE SUB-FAMILY B MEMBER 6"/>
    <property type="match status" value="1"/>
</dbReference>
<name>A0ABX9EM69_9PSEU</name>
<evidence type="ECO:0000256" key="3">
    <source>
        <dbReference type="ARBA" id="ARBA00022741"/>
    </source>
</evidence>
<dbReference type="SUPFAM" id="SSF90123">
    <property type="entry name" value="ABC transporter transmembrane region"/>
    <property type="match status" value="1"/>
</dbReference>
<keyword evidence="2 7" id="KW-0812">Transmembrane</keyword>
<keyword evidence="11" id="KW-1185">Reference proteome</keyword>
<dbReference type="Proteomes" id="UP000248714">
    <property type="component" value="Unassembled WGS sequence"/>
</dbReference>
<evidence type="ECO:0000256" key="2">
    <source>
        <dbReference type="ARBA" id="ARBA00022692"/>
    </source>
</evidence>
<evidence type="ECO:0000256" key="4">
    <source>
        <dbReference type="ARBA" id="ARBA00022840"/>
    </source>
</evidence>
<keyword evidence="4 10" id="KW-0067">ATP-binding</keyword>
<keyword evidence="6 7" id="KW-0472">Membrane</keyword>
<feature type="domain" description="ABC transmembrane type-1" evidence="9">
    <location>
        <begin position="21"/>
        <end position="293"/>
    </location>
</feature>
<feature type="transmembrane region" description="Helical" evidence="7">
    <location>
        <begin position="239"/>
        <end position="259"/>
    </location>
</feature>
<evidence type="ECO:0000259" key="9">
    <source>
        <dbReference type="PROSITE" id="PS50929"/>
    </source>
</evidence>
<dbReference type="SUPFAM" id="SSF52540">
    <property type="entry name" value="P-loop containing nucleoside triphosphate hydrolases"/>
    <property type="match status" value="1"/>
</dbReference>
<evidence type="ECO:0000259" key="8">
    <source>
        <dbReference type="PROSITE" id="PS50893"/>
    </source>
</evidence>
<proteinExistence type="predicted"/>
<dbReference type="Pfam" id="PF00664">
    <property type="entry name" value="ABC_membrane"/>
    <property type="match status" value="1"/>
</dbReference>
<evidence type="ECO:0000313" key="11">
    <source>
        <dbReference type="Proteomes" id="UP000248714"/>
    </source>
</evidence>
<feature type="transmembrane region" description="Helical" evidence="7">
    <location>
        <begin position="156"/>
        <end position="173"/>
    </location>
</feature>
<dbReference type="Gene3D" id="3.40.50.300">
    <property type="entry name" value="P-loop containing nucleotide triphosphate hydrolases"/>
    <property type="match status" value="1"/>
</dbReference>
<sequence>MIRDLMTIMGPEHRRSVWTYLAWLVLYAVLQGVAMALLVPLLTALLTGQAVSSWLITTAVVVVLACVARYVQTMKGFALALVTLTSLHTRLGDHVARLPLGWFSSEKVGKLSRSATSGTLMVTNVTAHMLTPVVTGVVTPLTVALAVLWFDWRLGLGLLLCAPVLWLVHRWAARWVGIGETRTHDATVLAGNRVVEFARNQQVLRAFGRTTDGYPPLEDAIEEQSRAWGSMLWSSAPRLLAGGLSVQLAFVALIFFALSLPLEPVLVVALLALVARFTGPLAELAGQSGMLRMAANDLRRLAALFDEKPLPEPPSSLPVRTPGSIEFTDVDFAYGTAPVLSDVSFVVPPRTMTAIVGPSGSGKTTITRLIMRFFDVSGGSVSVGGVDVRSLSTEDLMAQLSIVMQDVYLFADTLEANIRVGRPDATDDEVREAARIAGVDEIVARLPRGWETHVGEGGAALSGGERQRVSVARAVLKDAPIVILDEATAALDPENERFVQGALQNLRERSTLLVIAHRLPTVVAADEILVLDGGGVAERGTHESLLAAGGRYTAFWTERQRTQGWRLVS</sequence>
<dbReference type="SMART" id="SM00382">
    <property type="entry name" value="AAA"/>
    <property type="match status" value="1"/>
</dbReference>
<comment type="caution">
    <text evidence="10">The sequence shown here is derived from an EMBL/GenBank/DDBJ whole genome shotgun (WGS) entry which is preliminary data.</text>
</comment>
<evidence type="ECO:0000256" key="7">
    <source>
        <dbReference type="SAM" id="Phobius"/>
    </source>
</evidence>
<dbReference type="PANTHER" id="PTHR24221">
    <property type="entry name" value="ATP-BINDING CASSETTE SUB-FAMILY B"/>
    <property type="match status" value="1"/>
</dbReference>
<keyword evidence="5 7" id="KW-1133">Transmembrane helix</keyword>
<dbReference type="Pfam" id="PF00005">
    <property type="entry name" value="ABC_tran"/>
    <property type="match status" value="1"/>
</dbReference>
<dbReference type="EMBL" id="QLTT01000001">
    <property type="protein sequence ID" value="RAS71110.1"/>
    <property type="molecule type" value="Genomic_DNA"/>
</dbReference>
<feature type="transmembrane region" description="Helical" evidence="7">
    <location>
        <begin position="129"/>
        <end position="150"/>
    </location>
</feature>
<evidence type="ECO:0000256" key="1">
    <source>
        <dbReference type="ARBA" id="ARBA00004651"/>
    </source>
</evidence>
<dbReference type="PROSITE" id="PS50929">
    <property type="entry name" value="ABC_TM1F"/>
    <property type="match status" value="1"/>
</dbReference>
<dbReference type="GO" id="GO:0005524">
    <property type="term" value="F:ATP binding"/>
    <property type="evidence" value="ECO:0007669"/>
    <property type="project" value="UniProtKB-KW"/>
</dbReference>
<comment type="subcellular location">
    <subcellularLocation>
        <location evidence="1">Cell membrane</location>
        <topology evidence="1">Multi-pass membrane protein</topology>
    </subcellularLocation>
</comment>
<dbReference type="InterPro" id="IPR039421">
    <property type="entry name" value="Type_1_exporter"/>
</dbReference>
<evidence type="ECO:0000313" key="10">
    <source>
        <dbReference type="EMBL" id="RAS71110.1"/>
    </source>
</evidence>
<feature type="domain" description="ABC transporter" evidence="8">
    <location>
        <begin position="325"/>
        <end position="558"/>
    </location>
</feature>
<keyword evidence="3" id="KW-0547">Nucleotide-binding</keyword>
<organism evidence="10 11">
    <name type="scientific">Lentzea atacamensis</name>
    <dbReference type="NCBI Taxonomy" id="531938"/>
    <lineage>
        <taxon>Bacteria</taxon>
        <taxon>Bacillati</taxon>
        <taxon>Actinomycetota</taxon>
        <taxon>Actinomycetes</taxon>
        <taxon>Pseudonocardiales</taxon>
        <taxon>Pseudonocardiaceae</taxon>
        <taxon>Lentzea</taxon>
    </lineage>
</organism>
<dbReference type="InterPro" id="IPR003439">
    <property type="entry name" value="ABC_transporter-like_ATP-bd"/>
</dbReference>
<feature type="transmembrane region" description="Helical" evidence="7">
    <location>
        <begin position="20"/>
        <end position="45"/>
    </location>
</feature>